<dbReference type="Proteomes" id="UP000247523">
    <property type="component" value="Unassembled WGS sequence"/>
</dbReference>
<dbReference type="Proteomes" id="UP000216411">
    <property type="component" value="Unassembled WGS sequence"/>
</dbReference>
<evidence type="ECO:0000313" key="5">
    <source>
        <dbReference type="Proteomes" id="UP000247523"/>
    </source>
</evidence>
<evidence type="ECO:0000313" key="2">
    <source>
        <dbReference type="EMBL" id="PXV93314.1"/>
    </source>
</evidence>
<name>A0A255IMF8_9FIRM</name>
<dbReference type="Gene3D" id="3.30.1490.300">
    <property type="match status" value="1"/>
</dbReference>
<keyword evidence="1" id="KW-0472">Membrane</keyword>
<evidence type="ECO:0000313" key="3">
    <source>
        <dbReference type="EMBL" id="RDY31967.1"/>
    </source>
</evidence>
<dbReference type="EMBL" id="NOKA02000007">
    <property type="protein sequence ID" value="RDY31967.1"/>
    <property type="molecule type" value="Genomic_DNA"/>
</dbReference>
<dbReference type="OrthoDB" id="92589at2"/>
<keyword evidence="1" id="KW-0812">Transmembrane</keyword>
<dbReference type="InterPro" id="IPR043129">
    <property type="entry name" value="ATPase_NBD"/>
</dbReference>
<dbReference type="PANTHER" id="PTHR32432:SF3">
    <property type="entry name" value="ETHANOLAMINE UTILIZATION PROTEIN EUTJ"/>
    <property type="match status" value="1"/>
</dbReference>
<comment type="caution">
    <text evidence="2">The sequence shown here is derived from an EMBL/GenBank/DDBJ whole genome shotgun (WGS) entry which is preliminary data.</text>
</comment>
<dbReference type="SUPFAM" id="SSF53067">
    <property type="entry name" value="Actin-like ATPase domain"/>
    <property type="match status" value="1"/>
</dbReference>
<protein>
    <submittedName>
        <fullName evidence="2">Type IV pilus assembly protein PilM</fullName>
    </submittedName>
</protein>
<keyword evidence="1" id="KW-1133">Transmembrane helix</keyword>
<reference evidence="2 5" key="2">
    <citation type="submission" date="2018-05" db="EMBL/GenBank/DDBJ databases">
        <title>Genomic Encyclopedia of Type Strains, Phase IV (KMG-IV): sequencing the most valuable type-strain genomes for metagenomic binning, comparative biology and taxonomic classification.</title>
        <authorList>
            <person name="Goeker M."/>
        </authorList>
    </citation>
    <scope>NUCLEOTIDE SEQUENCE [LARGE SCALE GENOMIC DNA]</scope>
    <source>
        <strain evidence="2 5">DSM 28816</strain>
    </source>
</reference>
<dbReference type="InterPro" id="IPR005883">
    <property type="entry name" value="PilM"/>
</dbReference>
<feature type="transmembrane region" description="Helical" evidence="1">
    <location>
        <begin position="358"/>
        <end position="379"/>
    </location>
</feature>
<dbReference type="Pfam" id="PF11104">
    <property type="entry name" value="PilM_2"/>
    <property type="match status" value="1"/>
</dbReference>
<evidence type="ECO:0000256" key="1">
    <source>
        <dbReference type="SAM" id="Phobius"/>
    </source>
</evidence>
<feature type="transmembrane region" description="Helical" evidence="1">
    <location>
        <begin position="391"/>
        <end position="412"/>
    </location>
</feature>
<reference evidence="3" key="3">
    <citation type="submission" date="2018-07" db="EMBL/GenBank/DDBJ databases">
        <authorList>
            <person name="Quirk P.G."/>
            <person name="Krulwich T.A."/>
        </authorList>
    </citation>
    <scope>NUCLEOTIDE SEQUENCE</scope>
    <source>
        <strain evidence="3">CCRI-19302</strain>
    </source>
</reference>
<dbReference type="InterPro" id="IPR050696">
    <property type="entry name" value="FtsA/MreB"/>
</dbReference>
<dbReference type="PANTHER" id="PTHR32432">
    <property type="entry name" value="CELL DIVISION PROTEIN FTSA-RELATED"/>
    <property type="match status" value="1"/>
</dbReference>
<dbReference type="AlphaFoldDB" id="A0A255IMF8"/>
<dbReference type="RefSeq" id="WP_094377273.1">
    <property type="nucleotide sequence ID" value="NZ_NOKA02000007.1"/>
</dbReference>
<keyword evidence="4" id="KW-1185">Reference proteome</keyword>
<organism evidence="2 5">
    <name type="scientific">Lachnotalea glycerini</name>
    <dbReference type="NCBI Taxonomy" id="1763509"/>
    <lineage>
        <taxon>Bacteria</taxon>
        <taxon>Bacillati</taxon>
        <taxon>Bacillota</taxon>
        <taxon>Clostridia</taxon>
        <taxon>Lachnospirales</taxon>
        <taxon>Lachnospiraceae</taxon>
        <taxon>Lachnotalea</taxon>
    </lineage>
</organism>
<evidence type="ECO:0000313" key="4">
    <source>
        <dbReference type="Proteomes" id="UP000216411"/>
    </source>
</evidence>
<sequence>MANKVLSIEIGQTLTKVCEVEHGTKNTKVFNCFSFQTPKDMLEDGYVQTSEEFANSFREKCAEYGIKNKNVIFTISSTRIANREILIPLVKENRIKSVIQANSQEYFPMDISTYQFTYSILDVVTEEDKKEKKYKLLVLAAPSDLIESYYSLAAFCGLTVVAIDYNGNSLFQAVKNQFTQETSMVIKVDEFSSLLLVIKNQSTVLQRNISYGADIAIQTMIDSNAYGENLSYEEAANLFRKQTCILESLNAGESMKDSSRQEDTTLTIDEKIQRTKIEITDSLRYLINNIMRVIDYYNSRNQEHPIEKIVLTGLGGDLSGFSDLLSFEVGQKVLVLTKINATNIEKALKNEQLSYGEYVTAIGAAIAPLGFMAETVKLIKDKKDKEKDTKIGWILLIGGLAISIVLILTSLISHISTVAKKNSLETKISSLEPVEVVFKEYQSVEVLYEKMQSIQSLTELPNDHLLAFIQELEEKMPANINVLSFTATTKMVTMNLNVTSKEEAAKVIVQLRTFESLDDIQVAGITETNDESKIKTVNFTVNCTYQTNTAINSENSAASTEIQAE</sequence>
<accession>A0A255IMF8</accession>
<dbReference type="Gene3D" id="3.30.420.40">
    <property type="match status" value="2"/>
</dbReference>
<reference evidence="3 4" key="1">
    <citation type="journal article" date="2017" name="Genome Announc.">
        <title>Draft Genome Sequence of a Sporulating and Motile Strain of Lachnotalea glycerini Isolated from Water in Quebec City, Canada.</title>
        <authorList>
            <person name="Maheux A.F."/>
            <person name="Boudreau D.K."/>
            <person name="Berube E."/>
            <person name="Boissinot M."/>
            <person name="Raymond F."/>
            <person name="Brodeur S."/>
            <person name="Corbeil J."/>
            <person name="Isabel S."/>
            <person name="Omar R.F."/>
            <person name="Bergeron M.G."/>
        </authorList>
    </citation>
    <scope>NUCLEOTIDE SEQUENCE [LARGE SCALE GENOMIC DNA]</scope>
    <source>
        <strain evidence="3 4">CCRI-19302</strain>
    </source>
</reference>
<dbReference type="CDD" id="cd24049">
    <property type="entry name" value="ASKHA_NBD_PilM"/>
    <property type="match status" value="1"/>
</dbReference>
<proteinExistence type="predicted"/>
<gene>
    <name evidence="2" type="ORF">C8E03_10282</name>
    <name evidence="3" type="ORF">CG710_006595</name>
</gene>
<dbReference type="EMBL" id="QICS01000002">
    <property type="protein sequence ID" value="PXV93314.1"/>
    <property type="molecule type" value="Genomic_DNA"/>
</dbReference>